<dbReference type="CDD" id="cd17291">
    <property type="entry name" value="RMtype1_S_MgeORF438P-TRD-CR_like"/>
    <property type="match status" value="1"/>
</dbReference>
<dbReference type="GO" id="GO:0003677">
    <property type="term" value="F:DNA binding"/>
    <property type="evidence" value="ECO:0007669"/>
    <property type="project" value="UniProtKB-KW"/>
</dbReference>
<dbReference type="Gene3D" id="3.90.220.20">
    <property type="entry name" value="DNA methylase specificity domains"/>
    <property type="match status" value="2"/>
</dbReference>
<dbReference type="SUPFAM" id="SSF116734">
    <property type="entry name" value="DNA methylase specificity domain"/>
    <property type="match status" value="2"/>
</dbReference>
<evidence type="ECO:0000259" key="4">
    <source>
        <dbReference type="Pfam" id="PF01420"/>
    </source>
</evidence>
<protein>
    <recommendedName>
        <fullName evidence="4">Type I restriction modification DNA specificity domain-containing protein</fullName>
    </recommendedName>
</protein>
<comment type="caution">
    <text evidence="5">The sequence shown here is derived from an EMBL/GenBank/DDBJ whole genome shotgun (WGS) entry which is preliminary data.</text>
</comment>
<accession>A0A1F4T5F7</accession>
<feature type="domain" description="Type I restriction modification DNA specificity" evidence="4">
    <location>
        <begin position="208"/>
        <end position="331"/>
    </location>
</feature>
<dbReference type="AlphaFoldDB" id="A0A1F4T5F7"/>
<organism evidence="5 6">
    <name type="scientific">candidate division WOR-1 bacterium RIFOXYC12_FULL_54_18</name>
    <dbReference type="NCBI Taxonomy" id="1802584"/>
    <lineage>
        <taxon>Bacteria</taxon>
        <taxon>Bacillati</taxon>
        <taxon>Saganbacteria</taxon>
    </lineage>
</organism>
<evidence type="ECO:0000313" key="6">
    <source>
        <dbReference type="Proteomes" id="UP000178602"/>
    </source>
</evidence>
<reference evidence="5 6" key="1">
    <citation type="journal article" date="2016" name="Nat. Commun.">
        <title>Thousands of microbial genomes shed light on interconnected biogeochemical processes in an aquifer system.</title>
        <authorList>
            <person name="Anantharaman K."/>
            <person name="Brown C.T."/>
            <person name="Hug L.A."/>
            <person name="Sharon I."/>
            <person name="Castelle C.J."/>
            <person name="Probst A.J."/>
            <person name="Thomas B.C."/>
            <person name="Singh A."/>
            <person name="Wilkins M.J."/>
            <person name="Karaoz U."/>
            <person name="Brodie E.L."/>
            <person name="Williams K.H."/>
            <person name="Hubbard S.S."/>
            <person name="Banfield J.F."/>
        </authorList>
    </citation>
    <scope>NUCLEOTIDE SEQUENCE [LARGE SCALE GENOMIC DNA]</scope>
</reference>
<evidence type="ECO:0000256" key="1">
    <source>
        <dbReference type="ARBA" id="ARBA00010923"/>
    </source>
</evidence>
<comment type="similarity">
    <text evidence="1">Belongs to the type-I restriction system S methylase family.</text>
</comment>
<feature type="domain" description="Type I restriction modification DNA specificity" evidence="4">
    <location>
        <begin position="4"/>
        <end position="176"/>
    </location>
</feature>
<evidence type="ECO:0000256" key="3">
    <source>
        <dbReference type="ARBA" id="ARBA00023125"/>
    </source>
</evidence>
<dbReference type="PANTHER" id="PTHR30408">
    <property type="entry name" value="TYPE-1 RESTRICTION ENZYME ECOKI SPECIFICITY PROTEIN"/>
    <property type="match status" value="1"/>
</dbReference>
<evidence type="ECO:0000313" key="5">
    <source>
        <dbReference type="EMBL" id="OGC27777.1"/>
    </source>
</evidence>
<keyword evidence="2" id="KW-0680">Restriction system</keyword>
<dbReference type="CDD" id="cd17260">
    <property type="entry name" value="RMtype1_S_EcoEI-TRD1-CR1_like"/>
    <property type="match status" value="1"/>
</dbReference>
<dbReference type="InterPro" id="IPR044946">
    <property type="entry name" value="Restrct_endonuc_typeI_TRD_sf"/>
</dbReference>
<dbReference type="Pfam" id="PF01420">
    <property type="entry name" value="Methylase_S"/>
    <property type="match status" value="2"/>
</dbReference>
<keyword evidence="3" id="KW-0238">DNA-binding</keyword>
<dbReference type="GO" id="GO:0009307">
    <property type="term" value="P:DNA restriction-modification system"/>
    <property type="evidence" value="ECO:0007669"/>
    <property type="project" value="UniProtKB-KW"/>
</dbReference>
<dbReference type="EMBL" id="MEUG01000001">
    <property type="protein sequence ID" value="OGC27777.1"/>
    <property type="molecule type" value="Genomic_DNA"/>
</dbReference>
<dbReference type="InterPro" id="IPR052021">
    <property type="entry name" value="Type-I_RS_S_subunit"/>
</dbReference>
<dbReference type="InterPro" id="IPR000055">
    <property type="entry name" value="Restrct_endonuc_typeI_TRD"/>
</dbReference>
<sequence length="387" mass="43863">MKNNWRKVRFEDCVEIHPKVKLERGGEYPFVMMEAIQPGTKYVSPSGEKQLKGGGSKFEDRDTLFARITPCLENGKIAQYRGSPAFGSTEFFVFRAKSAISDPDYIYYLSTTKTIRSPAEKSMAGASGRQRADIASIKDLVINFPDLPTQRRIASILSAYDDLIENNNRRIKIIEQMAQMIYSEWFVNFRFPGHEKVNMVDSKLGKIPEKWEVITLGEKVDIAKGKSITREIIIEGAVPVVAGGLSPAYFHNKANTKAPVITISASGANSGYVNIYYEDIWASDCSFIDRNTTKYLYYFYLLLKNRQNEVTNFQRGAAQPHVYPKDLMRLEVVDIPGEILDDFEGKISISFQMMANLVNMNKILVQTRDLLLPKLIGGEVGREIYDR</sequence>
<evidence type="ECO:0000256" key="2">
    <source>
        <dbReference type="ARBA" id="ARBA00022747"/>
    </source>
</evidence>
<dbReference type="PANTHER" id="PTHR30408:SF13">
    <property type="entry name" value="TYPE I RESTRICTION ENZYME HINDI SPECIFICITY SUBUNIT"/>
    <property type="match status" value="1"/>
</dbReference>
<name>A0A1F4T5F7_UNCSA</name>
<gene>
    <name evidence="5" type="ORF">A3K49_02040</name>
</gene>
<dbReference type="Proteomes" id="UP000178602">
    <property type="component" value="Unassembled WGS sequence"/>
</dbReference>
<dbReference type="Gene3D" id="1.10.287.1120">
    <property type="entry name" value="Bipartite methylase S protein"/>
    <property type="match status" value="1"/>
</dbReference>
<proteinExistence type="inferred from homology"/>